<dbReference type="SUPFAM" id="SSF50978">
    <property type="entry name" value="WD40 repeat-like"/>
    <property type="match status" value="1"/>
</dbReference>
<sequence>MDTSEKADKPSVQEVQTAGSEGEEQDEKPEVVEIPVDMYYDYEKLYSRPVTTADSDIPENLLHLSHSFGYDCERRANLQVLDEHTLTFVAGNLLVLLDMRTKQQRYLRSCGGGGIGAIMCHPSKGYVAVAEKAHEPDIIIYEYPSLRPYRILRGGTEQAYSCVDFNRDGALLASVGSATDYMLTLWNWRQEQVILRCKAFSQDVYRVTFSTDNPGQLTTSGSGHIKFWKMANTFTGLKLQGELGRYGRTALTDIEGYVELPDGKVLSGSEWGNMLLWDGGLIKVEICRKGGRTCHIGTIQHFSLDEGELLTIGIDGAVRSWDFESIDQADCTDDSGQVELDPMNEMVIGRNVSLVSMVKSTCPDTPIWFAQDSDGAIWKLDLSFSNMTHDPECLFSFHAGLITAMDVSGNSHLMATTAMDRCLKIFDFLANREIFTTRYKQAGTTLTWAPCTVHRSNGLLAVGFKDGVVRLLEIFNPRSLYSVAGVGPNAEAELFLRQALKPHDAPVTAIAYERNGEIMATGSADCTVFFFTVGEMYEPIGFVNVPGPVLRLEWSPHSHEKSTLLILCNNGHAAEVDAPDQDTEGVRSTYLLQDLKVRHFCFRSIKSSIQRDAEVARRQALKQQRVKERDARVKAAQEQGRQPTEEEQRLEGEEDEGEEEELPPIHIPSPPSPLLCGFYSQPGRFWLSMGGYDSGYLYHCEFSQDQSESPENRMDKPFAFIPLQDADEDPLCTVAFNSSRQLMLCGMHSGRIRAYPLESGDHHLASMQAFWSLSVHDNQYGHVQQVRCSYDDQFVLTTGQDGNIFSFSLLPHEELQKALQSNKAKVPSPRIGLETSKAAQDIDDPTAYSIETAKQKVVMERLRREAEQRKTERRKKLAELQQSFEQLFWDSLVSETVTVVALRSEHRISTYRLLALSDHFYLLKQRTRTGRRPGMTERRRSMADPSKGPVTDPDELGAAGSGVLQSRMKPSVSKLIGRQAEKLRKVAEKAEKARAKIQKRKKEWDELYASKPSEDCEDPADVLAIRSATENMGDFKLKTAKDFSVPEHLRMNAEKKRAQLVTLEERIYNQKMEMNTRVMDLRDSKVALLASLRSLLHRLQEVQERLPASKRQPLPSLPTLLPEETPEKKLRYTRDTLRRYDALLKAREVQRRGGGGADEGEEGDHLLAELGKEGQKRGGGGGEEGKWQNQADW</sequence>
<keyword evidence="7" id="KW-0969">Cilium</keyword>
<dbReference type="PANTHER" id="PTHR14885">
    <property type="entry name" value="CILIA- AND FLAGELLA-ASSOCIATED PROTEIN 43-RELATED"/>
    <property type="match status" value="1"/>
</dbReference>
<keyword evidence="6 14" id="KW-0175">Coiled coil</keyword>
<keyword evidence="9" id="KW-0966">Cell projection</keyword>
<evidence type="ECO:0000256" key="13">
    <source>
        <dbReference type="PROSITE-ProRule" id="PRU00221"/>
    </source>
</evidence>
<feature type="compositionally biased region" description="Basic and acidic residues" evidence="15">
    <location>
        <begin position="625"/>
        <end position="635"/>
    </location>
</feature>
<evidence type="ECO:0000256" key="15">
    <source>
        <dbReference type="SAM" id="MobiDB-lite"/>
    </source>
</evidence>
<evidence type="ECO:0000256" key="1">
    <source>
        <dbReference type="ARBA" id="ARBA00004611"/>
    </source>
</evidence>
<dbReference type="InterPro" id="IPR015943">
    <property type="entry name" value="WD40/YVTN_repeat-like_dom_sf"/>
</dbReference>
<dbReference type="SMART" id="SM00320">
    <property type="entry name" value="WD40"/>
    <property type="match status" value="7"/>
</dbReference>
<feature type="region of interest" description="Disordered" evidence="15">
    <location>
        <begin position="621"/>
        <end position="669"/>
    </location>
</feature>
<feature type="compositionally biased region" description="Low complexity" evidence="15">
    <location>
        <begin position="1113"/>
        <end position="1123"/>
    </location>
</feature>
<comment type="caution">
    <text evidence="16">The sequence shown here is derived from an EMBL/GenBank/DDBJ whole genome shotgun (WGS) entry which is preliminary data.</text>
</comment>
<keyword evidence="8" id="KW-0206">Cytoskeleton</keyword>
<feature type="region of interest" description="Disordered" evidence="15">
    <location>
        <begin position="929"/>
        <end position="962"/>
    </location>
</feature>
<dbReference type="GO" id="GO:0003341">
    <property type="term" value="P:cilium movement"/>
    <property type="evidence" value="ECO:0007669"/>
    <property type="project" value="UniProtKB-ARBA"/>
</dbReference>
<evidence type="ECO:0000256" key="4">
    <source>
        <dbReference type="ARBA" id="ARBA00022737"/>
    </source>
</evidence>
<protein>
    <recommendedName>
        <fullName evidence="12">Cilia- and flagella-associated protein 44</fullName>
    </recommendedName>
</protein>
<dbReference type="EMBL" id="JADWDJ010000016">
    <property type="protein sequence ID" value="KAG5268604.1"/>
    <property type="molecule type" value="Genomic_DNA"/>
</dbReference>
<evidence type="ECO:0000256" key="11">
    <source>
        <dbReference type="ARBA" id="ARBA00060934"/>
    </source>
</evidence>
<keyword evidence="17" id="KW-1185">Reference proteome</keyword>
<evidence type="ECO:0000313" key="16">
    <source>
        <dbReference type="EMBL" id="KAG5268604.1"/>
    </source>
</evidence>
<feature type="region of interest" description="Disordered" evidence="15">
    <location>
        <begin position="1"/>
        <end position="30"/>
    </location>
</feature>
<evidence type="ECO:0000256" key="7">
    <source>
        <dbReference type="ARBA" id="ARBA00023069"/>
    </source>
</evidence>
<name>A0AAV6G0I0_9TELE</name>
<evidence type="ECO:0000256" key="10">
    <source>
        <dbReference type="ARBA" id="ARBA00055223"/>
    </source>
</evidence>
<comment type="similarity">
    <text evidence="11">Belongs to the CFAP44 family.</text>
</comment>
<evidence type="ECO:0000256" key="2">
    <source>
        <dbReference type="ARBA" id="ARBA00022490"/>
    </source>
</evidence>
<gene>
    <name evidence="16" type="ORF">AALO_G00214380</name>
</gene>
<comment type="subcellular location">
    <subcellularLocation>
        <location evidence="1">Cytoplasm</location>
        <location evidence="1">Cytoskeleton</location>
        <location evidence="1">Flagellum axoneme</location>
    </subcellularLocation>
</comment>
<evidence type="ECO:0000256" key="3">
    <source>
        <dbReference type="ARBA" id="ARBA00022574"/>
    </source>
</evidence>
<feature type="coiled-coil region" evidence="14">
    <location>
        <begin position="976"/>
        <end position="1007"/>
    </location>
</feature>
<dbReference type="InterPro" id="IPR036322">
    <property type="entry name" value="WD40_repeat_dom_sf"/>
</dbReference>
<feature type="compositionally biased region" description="Basic and acidic residues" evidence="15">
    <location>
        <begin position="1163"/>
        <end position="1176"/>
    </location>
</feature>
<dbReference type="GO" id="GO:0060285">
    <property type="term" value="P:cilium-dependent cell motility"/>
    <property type="evidence" value="ECO:0007669"/>
    <property type="project" value="UniProtKB-ARBA"/>
</dbReference>
<dbReference type="PANTHER" id="PTHR14885:SF3">
    <property type="entry name" value="CILIA- AND FLAGELLA-ASSOCIATED PROTEIN 44"/>
    <property type="match status" value="1"/>
</dbReference>
<evidence type="ECO:0000256" key="8">
    <source>
        <dbReference type="ARBA" id="ARBA00023212"/>
    </source>
</evidence>
<feature type="region of interest" description="Disordered" evidence="15">
    <location>
        <begin position="1148"/>
        <end position="1193"/>
    </location>
</feature>
<dbReference type="AlphaFoldDB" id="A0AAV6G0I0"/>
<keyword evidence="2" id="KW-0963">Cytoplasm</keyword>
<feature type="compositionally biased region" description="Basic and acidic residues" evidence="15">
    <location>
        <begin position="1"/>
        <end position="11"/>
    </location>
</feature>
<dbReference type="InterPro" id="IPR011047">
    <property type="entry name" value="Quinoprotein_ADH-like_sf"/>
</dbReference>
<dbReference type="PROSITE" id="PS50082">
    <property type="entry name" value="WD_REPEATS_2"/>
    <property type="match status" value="1"/>
</dbReference>
<keyword evidence="4" id="KW-0677">Repeat</keyword>
<keyword evidence="5" id="KW-0282">Flagellum</keyword>
<evidence type="ECO:0000256" key="12">
    <source>
        <dbReference type="ARBA" id="ARBA00074727"/>
    </source>
</evidence>
<comment type="function">
    <text evidence="10">Flagellar protein involved in sperm flagellum axoneme organization and function.</text>
</comment>
<feature type="repeat" description="WD" evidence="13">
    <location>
        <begin position="500"/>
        <end position="533"/>
    </location>
</feature>
<evidence type="ECO:0000256" key="5">
    <source>
        <dbReference type="ARBA" id="ARBA00022846"/>
    </source>
</evidence>
<feature type="compositionally biased region" description="Acidic residues" evidence="15">
    <location>
        <begin position="652"/>
        <end position="662"/>
    </location>
</feature>
<evidence type="ECO:0000256" key="9">
    <source>
        <dbReference type="ARBA" id="ARBA00023273"/>
    </source>
</evidence>
<dbReference type="SUPFAM" id="SSF50998">
    <property type="entry name" value="Quinoprotein alcohol dehydrogenase-like"/>
    <property type="match status" value="1"/>
</dbReference>
<evidence type="ECO:0000256" key="14">
    <source>
        <dbReference type="SAM" id="Coils"/>
    </source>
</evidence>
<accession>A0AAV6G0I0</accession>
<dbReference type="InterPro" id="IPR001680">
    <property type="entry name" value="WD40_rpt"/>
</dbReference>
<evidence type="ECO:0000256" key="6">
    <source>
        <dbReference type="ARBA" id="ARBA00023054"/>
    </source>
</evidence>
<reference evidence="16" key="1">
    <citation type="submission" date="2020-10" db="EMBL/GenBank/DDBJ databases">
        <title>Chromosome-scale genome assembly of the Allis shad, Alosa alosa.</title>
        <authorList>
            <person name="Margot Z."/>
            <person name="Christophe K."/>
            <person name="Cabau C."/>
            <person name="Louis A."/>
            <person name="Berthelot C."/>
            <person name="Parey E."/>
            <person name="Roest Crollius H."/>
            <person name="Montfort J."/>
            <person name="Robinson-Rechavi M."/>
            <person name="Bucao C."/>
            <person name="Bouchez O."/>
            <person name="Gislard M."/>
            <person name="Lluch J."/>
            <person name="Milhes M."/>
            <person name="Lampietro C."/>
            <person name="Lopez Roques C."/>
            <person name="Donnadieu C."/>
            <person name="Braasch I."/>
            <person name="Desvignes T."/>
            <person name="Postlethwait J."/>
            <person name="Bobe J."/>
            <person name="Guiguen Y."/>
        </authorList>
    </citation>
    <scope>NUCLEOTIDE SEQUENCE</scope>
    <source>
        <strain evidence="16">M-15738</strain>
        <tissue evidence="16">Blood</tissue>
    </source>
</reference>
<keyword evidence="3 13" id="KW-0853">WD repeat</keyword>
<feature type="region of interest" description="Disordered" evidence="15">
    <location>
        <begin position="1106"/>
        <end position="1126"/>
    </location>
</feature>
<dbReference type="Proteomes" id="UP000823561">
    <property type="component" value="Chromosome 16"/>
</dbReference>
<dbReference type="Gene3D" id="2.130.10.10">
    <property type="entry name" value="YVTN repeat-like/Quinoprotein amine dehydrogenase"/>
    <property type="match status" value="3"/>
</dbReference>
<organism evidence="16 17">
    <name type="scientific">Alosa alosa</name>
    <name type="common">allis shad</name>
    <dbReference type="NCBI Taxonomy" id="278164"/>
    <lineage>
        <taxon>Eukaryota</taxon>
        <taxon>Metazoa</taxon>
        <taxon>Chordata</taxon>
        <taxon>Craniata</taxon>
        <taxon>Vertebrata</taxon>
        <taxon>Euteleostomi</taxon>
        <taxon>Actinopterygii</taxon>
        <taxon>Neopterygii</taxon>
        <taxon>Teleostei</taxon>
        <taxon>Clupei</taxon>
        <taxon>Clupeiformes</taxon>
        <taxon>Clupeoidei</taxon>
        <taxon>Clupeidae</taxon>
        <taxon>Alosa</taxon>
    </lineage>
</organism>
<dbReference type="Pfam" id="PF00400">
    <property type="entry name" value="WD40"/>
    <property type="match status" value="2"/>
</dbReference>
<dbReference type="FunFam" id="2.130.10.10:FF:000401">
    <property type="entry name" value="Cilia- and flagella-associated protein 44"/>
    <property type="match status" value="1"/>
</dbReference>
<evidence type="ECO:0000313" key="17">
    <source>
        <dbReference type="Proteomes" id="UP000823561"/>
    </source>
</evidence>
<proteinExistence type="inferred from homology"/>